<organism evidence="2">
    <name type="scientific">Tanacetum cinerariifolium</name>
    <name type="common">Dalmatian daisy</name>
    <name type="synonym">Chrysanthemum cinerariifolium</name>
    <dbReference type="NCBI Taxonomy" id="118510"/>
    <lineage>
        <taxon>Eukaryota</taxon>
        <taxon>Viridiplantae</taxon>
        <taxon>Streptophyta</taxon>
        <taxon>Embryophyta</taxon>
        <taxon>Tracheophyta</taxon>
        <taxon>Spermatophyta</taxon>
        <taxon>Magnoliopsida</taxon>
        <taxon>eudicotyledons</taxon>
        <taxon>Gunneridae</taxon>
        <taxon>Pentapetalae</taxon>
        <taxon>asterids</taxon>
        <taxon>campanulids</taxon>
        <taxon>Asterales</taxon>
        <taxon>Asteraceae</taxon>
        <taxon>Asteroideae</taxon>
        <taxon>Anthemideae</taxon>
        <taxon>Anthemidinae</taxon>
        <taxon>Tanacetum</taxon>
    </lineage>
</organism>
<reference evidence="2" key="1">
    <citation type="journal article" date="2019" name="Sci. Rep.">
        <title>Draft genome of Tanacetum cinerariifolium, the natural source of mosquito coil.</title>
        <authorList>
            <person name="Yamashiro T."/>
            <person name="Shiraishi A."/>
            <person name="Satake H."/>
            <person name="Nakayama K."/>
        </authorList>
    </citation>
    <scope>NUCLEOTIDE SEQUENCE</scope>
</reference>
<accession>A0A699HJR5</accession>
<dbReference type="AlphaFoldDB" id="A0A699HJR5"/>
<name>A0A699HJR5_TANCI</name>
<evidence type="ECO:0000256" key="1">
    <source>
        <dbReference type="SAM" id="MobiDB-lite"/>
    </source>
</evidence>
<protein>
    <submittedName>
        <fullName evidence="2">Uncharacterized protein</fullName>
    </submittedName>
</protein>
<feature type="compositionally biased region" description="Polar residues" evidence="1">
    <location>
        <begin position="303"/>
        <end position="315"/>
    </location>
</feature>
<feature type="region of interest" description="Disordered" evidence="1">
    <location>
        <begin position="410"/>
        <end position="449"/>
    </location>
</feature>
<sequence length="528" mass="61274">MMREIVSLQASSEKEVYSQCSRTHQDVFRIFVKVKDHDIKFYCSNDIKSKIKILDHKHVEGTAKNSQDNKVLRREMLYCFVNNIHVDYAELLWEGFHYSLEHPTILIPYSRFTKLIVSHYMTAFPKISKRARNKYHNLEDDEMVKSIFNSGKNKAGVGMKIPSWIITDEMKLTENYRLYAAVFGVDILTTQSQPIESTQGTHRKIRASRTPNPDVAEGKSKQKSYKELEAKQNEDKVKEHLMEEEIKKLVEGIKNLEEHEVDSFTLGKMIIKMIPTLEEEELAEDAYELKRREKGKHVEESRNTPSPTTIRSSRIHSTLISLDNEKLQELAINDPPPSSSTPSSSSLKPTLFIDSSVRNYMSGHILHVHPTQASLTSTQEQQYQFYLTMKDNPQLQQDDLLIWLTLKDQNDPHDDDHPERENIAKRQKTSEHGTYVFRESSSGQDNESEQELVEEISQTVNEAKLRKVVNEMLRQQCTSRDEHQYHIDQIIVSITESDYKNLNKNVIDDLYLLIVNVKVDDYAETILL</sequence>
<dbReference type="EMBL" id="BKCJ010151271">
    <property type="protein sequence ID" value="GEY09273.1"/>
    <property type="molecule type" value="Genomic_DNA"/>
</dbReference>
<gene>
    <name evidence="2" type="ORF">Tci_381247</name>
</gene>
<feature type="region of interest" description="Disordered" evidence="1">
    <location>
        <begin position="194"/>
        <end position="225"/>
    </location>
</feature>
<evidence type="ECO:0000313" key="2">
    <source>
        <dbReference type="EMBL" id="GEY09273.1"/>
    </source>
</evidence>
<feature type="compositionally biased region" description="Basic and acidic residues" evidence="1">
    <location>
        <begin position="410"/>
        <end position="431"/>
    </location>
</feature>
<feature type="compositionally biased region" description="Basic and acidic residues" evidence="1">
    <location>
        <begin position="292"/>
        <end position="302"/>
    </location>
</feature>
<proteinExistence type="predicted"/>
<feature type="region of interest" description="Disordered" evidence="1">
    <location>
        <begin position="292"/>
        <end position="315"/>
    </location>
</feature>
<feature type="compositionally biased region" description="Basic and acidic residues" evidence="1">
    <location>
        <begin position="216"/>
        <end position="225"/>
    </location>
</feature>
<comment type="caution">
    <text evidence="2">The sequence shown here is derived from an EMBL/GenBank/DDBJ whole genome shotgun (WGS) entry which is preliminary data.</text>
</comment>